<evidence type="ECO:0000313" key="2">
    <source>
        <dbReference type="EMBL" id="CAF4853370.1"/>
    </source>
</evidence>
<dbReference type="Proteomes" id="UP000663880">
    <property type="component" value="Unassembled WGS sequence"/>
</dbReference>
<feature type="region of interest" description="Disordered" evidence="1">
    <location>
        <begin position="14"/>
        <end position="39"/>
    </location>
</feature>
<keyword evidence="3" id="KW-1185">Reference proteome</keyword>
<evidence type="ECO:0000256" key="1">
    <source>
        <dbReference type="SAM" id="MobiDB-lite"/>
    </source>
</evidence>
<sequence length="83" mass="9031">MLLGYLFDSAMALSDTSGSADERFSGLGDREDSSGGVGPMTWSSWPVAHGLWQAQAREDWMELEDDYAYPMGAYGGISWGSKN</sequence>
<reference evidence="2" key="1">
    <citation type="submission" date="2021-02" db="EMBL/GenBank/DDBJ databases">
        <authorList>
            <person name="Steward A R."/>
        </authorList>
    </citation>
    <scope>NUCLEOTIDE SEQUENCE</scope>
</reference>
<protein>
    <submittedName>
        <fullName evidence="2">Uncharacterized protein</fullName>
    </submittedName>
</protein>
<dbReference type="AlphaFoldDB" id="A0A821S9Z6"/>
<comment type="caution">
    <text evidence="2">The sequence shown here is derived from an EMBL/GenBank/DDBJ whole genome shotgun (WGS) entry which is preliminary data.</text>
</comment>
<name>A0A821S9Z6_9NEOP</name>
<dbReference type="EMBL" id="CAJOBZ010000017">
    <property type="protein sequence ID" value="CAF4853370.1"/>
    <property type="molecule type" value="Genomic_DNA"/>
</dbReference>
<evidence type="ECO:0000313" key="3">
    <source>
        <dbReference type="Proteomes" id="UP000663880"/>
    </source>
</evidence>
<organism evidence="2 3">
    <name type="scientific">Pieris macdunnoughi</name>
    <dbReference type="NCBI Taxonomy" id="345717"/>
    <lineage>
        <taxon>Eukaryota</taxon>
        <taxon>Metazoa</taxon>
        <taxon>Ecdysozoa</taxon>
        <taxon>Arthropoda</taxon>
        <taxon>Hexapoda</taxon>
        <taxon>Insecta</taxon>
        <taxon>Pterygota</taxon>
        <taxon>Neoptera</taxon>
        <taxon>Endopterygota</taxon>
        <taxon>Lepidoptera</taxon>
        <taxon>Glossata</taxon>
        <taxon>Ditrysia</taxon>
        <taxon>Papilionoidea</taxon>
        <taxon>Pieridae</taxon>
        <taxon>Pierinae</taxon>
        <taxon>Pieris</taxon>
    </lineage>
</organism>
<feature type="compositionally biased region" description="Basic and acidic residues" evidence="1">
    <location>
        <begin position="20"/>
        <end position="33"/>
    </location>
</feature>
<proteinExistence type="predicted"/>
<gene>
    <name evidence="2" type="ORF">PMACD_LOCUS7259</name>
</gene>
<accession>A0A821S9Z6</accession>